<accession>K7LB13</accession>
<dbReference type="Gene3D" id="3.30.70.330">
    <property type="match status" value="1"/>
</dbReference>
<dbReference type="Pfam" id="PF06699">
    <property type="entry name" value="PIG-F"/>
    <property type="match status" value="1"/>
</dbReference>
<evidence type="ECO:0000256" key="6">
    <source>
        <dbReference type="ARBA" id="ARBA00022737"/>
    </source>
</evidence>
<evidence type="ECO:0000256" key="8">
    <source>
        <dbReference type="ARBA" id="ARBA00022884"/>
    </source>
</evidence>
<dbReference type="PROSITE" id="PS50102">
    <property type="entry name" value="RRM"/>
    <property type="match status" value="1"/>
</dbReference>
<keyword evidence="11" id="KW-0539">Nucleus</keyword>
<feature type="transmembrane region" description="Helical" evidence="13">
    <location>
        <begin position="337"/>
        <end position="358"/>
    </location>
</feature>
<dbReference type="AlphaFoldDB" id="K7LB13"/>
<feature type="transmembrane region" description="Helical" evidence="13">
    <location>
        <begin position="297"/>
        <end position="317"/>
    </location>
</feature>
<dbReference type="GO" id="GO:0006506">
    <property type="term" value="P:GPI anchor biosynthetic process"/>
    <property type="evidence" value="ECO:0007669"/>
    <property type="project" value="UniProtKB-UniPathway"/>
</dbReference>
<evidence type="ECO:0000256" key="1">
    <source>
        <dbReference type="ARBA" id="ARBA00004123"/>
    </source>
</evidence>
<dbReference type="eggNOG" id="KOG3144">
    <property type="taxonomic scope" value="Eukaryota"/>
</dbReference>
<dbReference type="InterPro" id="IPR035979">
    <property type="entry name" value="RBD_domain_sf"/>
</dbReference>
<evidence type="ECO:0000259" key="14">
    <source>
        <dbReference type="PROSITE" id="PS50102"/>
    </source>
</evidence>
<evidence type="ECO:0000256" key="3">
    <source>
        <dbReference type="ARBA" id="ARBA00004687"/>
    </source>
</evidence>
<evidence type="ECO:0000256" key="12">
    <source>
        <dbReference type="PROSITE-ProRule" id="PRU00176"/>
    </source>
</evidence>
<evidence type="ECO:0000313" key="17">
    <source>
        <dbReference type="Proteomes" id="UP000008827"/>
    </source>
</evidence>
<evidence type="ECO:0000313" key="15">
    <source>
        <dbReference type="EMBL" id="KRH36392.1"/>
    </source>
</evidence>
<dbReference type="PANTHER" id="PTHR48030">
    <property type="entry name" value="SPLICING FACTOR 3B SUBUNIT 4"/>
    <property type="match status" value="1"/>
</dbReference>
<keyword evidence="5 13" id="KW-0812">Transmembrane</keyword>
<dbReference type="SUPFAM" id="SSF54928">
    <property type="entry name" value="RNA-binding domain, RBD"/>
    <property type="match status" value="1"/>
</dbReference>
<evidence type="ECO:0000256" key="5">
    <source>
        <dbReference type="ARBA" id="ARBA00022692"/>
    </source>
</evidence>
<dbReference type="EMBL" id="CM000842">
    <property type="protein sequence ID" value="KRH36392.1"/>
    <property type="molecule type" value="Genomic_DNA"/>
</dbReference>
<dbReference type="eggNOG" id="KOG0131">
    <property type="taxonomic scope" value="Eukaryota"/>
</dbReference>
<reference evidence="15" key="3">
    <citation type="submission" date="2018-07" db="EMBL/GenBank/DDBJ databases">
        <title>WGS assembly of Glycine max.</title>
        <authorList>
            <person name="Schmutz J."/>
            <person name="Cannon S."/>
            <person name="Schlueter J."/>
            <person name="Ma J."/>
            <person name="Mitros T."/>
            <person name="Nelson W."/>
            <person name="Hyten D."/>
            <person name="Song Q."/>
            <person name="Thelen J."/>
            <person name="Cheng J."/>
            <person name="Xu D."/>
            <person name="Hellsten U."/>
            <person name="May G."/>
            <person name="Yu Y."/>
            <person name="Sakurai T."/>
            <person name="Umezawa T."/>
            <person name="Bhattacharyya M."/>
            <person name="Sandhu D."/>
            <person name="Valliyodan B."/>
            <person name="Lindquist E."/>
            <person name="Peto M."/>
            <person name="Grant D."/>
            <person name="Shu S."/>
            <person name="Goodstein D."/>
            <person name="Barry K."/>
            <person name="Futrell-Griggs M."/>
            <person name="Abernathy B."/>
            <person name="Du J."/>
            <person name="Tian Z."/>
            <person name="Zhu L."/>
            <person name="Gill N."/>
            <person name="Joshi T."/>
            <person name="Libault M."/>
            <person name="Sethuraman A."/>
            <person name="Zhang X."/>
            <person name="Shinozaki K."/>
            <person name="Nguyen H."/>
            <person name="Wing R."/>
            <person name="Cregan P."/>
            <person name="Specht J."/>
            <person name="Grimwood J."/>
            <person name="Rokhsar D."/>
            <person name="Stacey G."/>
            <person name="Shoemaker R."/>
            <person name="Jackson S."/>
        </authorList>
    </citation>
    <scope>NUCLEOTIDE SEQUENCE</scope>
    <source>
        <tissue evidence="15">Callus</tissue>
    </source>
</reference>
<dbReference type="GO" id="GO:0005634">
    <property type="term" value="C:nucleus"/>
    <property type="evidence" value="ECO:0007669"/>
    <property type="project" value="UniProtKB-SubCell"/>
</dbReference>
<protein>
    <recommendedName>
        <fullName evidence="14">RRM domain-containing protein</fullName>
    </recommendedName>
</protein>
<dbReference type="GO" id="GO:0003723">
    <property type="term" value="F:RNA binding"/>
    <property type="evidence" value="ECO:0007669"/>
    <property type="project" value="UniProtKB-UniRule"/>
</dbReference>
<dbReference type="Gramene" id="KRH36392">
    <property type="protein sequence ID" value="KRH36392"/>
    <property type="gene ID" value="GLYMA_09G000800"/>
</dbReference>
<evidence type="ECO:0000256" key="4">
    <source>
        <dbReference type="ARBA" id="ARBA00022502"/>
    </source>
</evidence>
<evidence type="ECO:0000256" key="11">
    <source>
        <dbReference type="ARBA" id="ARBA00023242"/>
    </source>
</evidence>
<dbReference type="STRING" id="3847.K7LB13"/>
<dbReference type="InterPro" id="IPR012677">
    <property type="entry name" value="Nucleotide-bd_a/b_plait_sf"/>
</dbReference>
<name>K7LB13_SOYBN</name>
<dbReference type="InterPro" id="IPR034158">
    <property type="entry name" value="SF3B4_RRM1"/>
</dbReference>
<dbReference type="Proteomes" id="UP000008827">
    <property type="component" value="Chromosome 9"/>
</dbReference>
<dbReference type="RefSeq" id="XP_014617299.1">
    <property type="nucleotide sequence ID" value="XM_014761813.3"/>
</dbReference>
<dbReference type="Pfam" id="PF00076">
    <property type="entry name" value="RRM_1"/>
    <property type="match status" value="1"/>
</dbReference>
<keyword evidence="8 12" id="KW-0694">RNA-binding</keyword>
<gene>
    <name evidence="16" type="primary">LOC100784506</name>
    <name evidence="15" type="ORF">GLYMA_09G000800</name>
</gene>
<evidence type="ECO:0000256" key="13">
    <source>
        <dbReference type="SAM" id="Phobius"/>
    </source>
</evidence>
<evidence type="ECO:0000256" key="7">
    <source>
        <dbReference type="ARBA" id="ARBA00022824"/>
    </source>
</evidence>
<feature type="transmembrane region" description="Helical" evidence="13">
    <location>
        <begin position="231"/>
        <end position="256"/>
    </location>
</feature>
<reference evidence="15 16" key="1">
    <citation type="journal article" date="2010" name="Nature">
        <title>Genome sequence of the palaeopolyploid soybean.</title>
        <authorList>
            <person name="Schmutz J."/>
            <person name="Cannon S.B."/>
            <person name="Schlueter J."/>
            <person name="Ma J."/>
            <person name="Mitros T."/>
            <person name="Nelson W."/>
            <person name="Hyten D.L."/>
            <person name="Song Q."/>
            <person name="Thelen J.J."/>
            <person name="Cheng J."/>
            <person name="Xu D."/>
            <person name="Hellsten U."/>
            <person name="May G.D."/>
            <person name="Yu Y."/>
            <person name="Sakurai T."/>
            <person name="Umezawa T."/>
            <person name="Bhattacharyya M.K."/>
            <person name="Sandhu D."/>
            <person name="Valliyodan B."/>
            <person name="Lindquist E."/>
            <person name="Peto M."/>
            <person name="Grant D."/>
            <person name="Shu S."/>
            <person name="Goodstein D."/>
            <person name="Barry K."/>
            <person name="Futrell-Griggs M."/>
            <person name="Abernathy B."/>
            <person name="Du J."/>
            <person name="Tian Z."/>
            <person name="Zhu L."/>
            <person name="Gill N."/>
            <person name="Joshi T."/>
            <person name="Libault M."/>
            <person name="Sethuraman A."/>
            <person name="Zhang X.-C."/>
            <person name="Shinozaki K."/>
            <person name="Nguyen H.T."/>
            <person name="Wing R.A."/>
            <person name="Cregan P."/>
            <person name="Specht J."/>
            <person name="Grimwood J."/>
            <person name="Rokhsar D."/>
            <person name="Stacey G."/>
            <person name="Shoemaker R.C."/>
            <person name="Jackson S.A."/>
        </authorList>
    </citation>
    <scope>NUCLEOTIDE SEQUENCE [LARGE SCALE GENOMIC DNA]</scope>
    <source>
        <strain evidence="16">cv. Williams 82</strain>
        <tissue evidence="15">Callus</tissue>
    </source>
</reference>
<feature type="transmembrane region" description="Helical" evidence="13">
    <location>
        <begin position="191"/>
        <end position="210"/>
    </location>
</feature>
<dbReference type="CDD" id="cd12334">
    <property type="entry name" value="RRM1_SF3B4"/>
    <property type="match status" value="1"/>
</dbReference>
<dbReference type="GO" id="GO:0005789">
    <property type="term" value="C:endoplasmic reticulum membrane"/>
    <property type="evidence" value="ECO:0007669"/>
    <property type="project" value="UniProtKB-SubCell"/>
</dbReference>
<dbReference type="EnsemblPlants" id="KRH36393">
    <property type="protein sequence ID" value="KRH36393"/>
    <property type="gene ID" value="GLYMA_09G000800"/>
</dbReference>
<dbReference type="SMR" id="K7LB13"/>
<comment type="subcellular location">
    <subcellularLocation>
        <location evidence="2">Endoplasmic reticulum membrane</location>
        <topology evidence="2">Multi-pass membrane protein</topology>
    </subcellularLocation>
    <subcellularLocation>
        <location evidence="1">Nucleus</location>
    </subcellularLocation>
</comment>
<feature type="domain" description="RRM" evidence="14">
    <location>
        <begin position="25"/>
        <end position="103"/>
    </location>
</feature>
<dbReference type="EnsemblPlants" id="KRH36392">
    <property type="protein sequence ID" value="KRH36392"/>
    <property type="gene ID" value="GLYMA_09G000800"/>
</dbReference>
<evidence type="ECO:0000256" key="2">
    <source>
        <dbReference type="ARBA" id="ARBA00004477"/>
    </source>
</evidence>
<dbReference type="InterPro" id="IPR000504">
    <property type="entry name" value="RRM_dom"/>
</dbReference>
<dbReference type="OrthoDB" id="17366at2759"/>
<feature type="transmembrane region" description="Helical" evidence="13">
    <location>
        <begin position="262"/>
        <end position="285"/>
    </location>
</feature>
<dbReference type="PaxDb" id="3847-GLYMA09G00291.2"/>
<reference evidence="16" key="2">
    <citation type="submission" date="2018-02" db="UniProtKB">
        <authorList>
            <consortium name="EnsemblPlants"/>
        </authorList>
    </citation>
    <scope>IDENTIFICATION</scope>
    <source>
        <strain evidence="16">Williams 82</strain>
    </source>
</reference>
<dbReference type="ExpressionAtlas" id="K7LB13">
    <property type="expression patterns" value="baseline and differential"/>
</dbReference>
<keyword evidence="7" id="KW-0256">Endoplasmic reticulum</keyword>
<dbReference type="GeneID" id="100784506"/>
<dbReference type="InterPro" id="IPR009580">
    <property type="entry name" value="GPI_biosynthesis_protein_Pig-F"/>
</dbReference>
<sequence length="366" mass="40462">MTTRIAPGVGANLLGQHAAERNQDATAYVGNLDPQISEELLWELFVQAGPVVNVYVPKDRVTNQHQGYGFVEFRSEEDADYAIKVLNMIKLYGKPIRVNKASQDKKSLDVGANLFIGNLDPDVDDNLNQIQDLYMSVTKLYTKSSTTSTVELPPPISASEALIVNTLCALGLAFAFWIANTVYSIELVTHPSLTLFFIWITELPIVTLLYSRYRQNRKQCTYLRAVGRGVLGVPVGALLNFLGAIAVGAPVTFQYLPKTVNWALMMSVFTTIPASCVLGSSWADWRRIFAQTKPKGSIEYLICLPAHGAVIGAWFGAWPMPLDWERPWQEWPISVSYGTVAGYLVALVASLGFVLACGRSQHIKRE</sequence>
<evidence type="ECO:0000256" key="10">
    <source>
        <dbReference type="ARBA" id="ARBA00023136"/>
    </source>
</evidence>
<keyword evidence="4" id="KW-0337">GPI-anchor biosynthesis</keyword>
<comment type="pathway">
    <text evidence="3">Glycolipid biosynthesis; glycosylphosphatidylinositol-anchor biosynthesis.</text>
</comment>
<dbReference type="EMBL" id="CM000842">
    <property type="protein sequence ID" value="KRH36393.1"/>
    <property type="molecule type" value="Genomic_DNA"/>
</dbReference>
<keyword evidence="10 13" id="KW-0472">Membrane</keyword>
<dbReference type="HOGENOM" id="CLU_064606_0_0_1"/>
<dbReference type="InterPro" id="IPR052084">
    <property type="entry name" value="SF3B4_spliceosome_assoc"/>
</dbReference>
<dbReference type="PANTHER" id="PTHR48030:SF3">
    <property type="entry name" value="SPLICING FACTOR 3B SUBUNIT 4"/>
    <property type="match status" value="1"/>
</dbReference>
<proteinExistence type="predicted"/>
<dbReference type="RefSeq" id="XP_014617298.1">
    <property type="nucleotide sequence ID" value="XM_014761812.3"/>
</dbReference>
<keyword evidence="9 13" id="KW-1133">Transmembrane helix</keyword>
<dbReference type="SMART" id="SM00360">
    <property type="entry name" value="RRM"/>
    <property type="match status" value="1"/>
</dbReference>
<dbReference type="UniPathway" id="UPA00196"/>
<keyword evidence="6" id="KW-0677">Repeat</keyword>
<dbReference type="FunFam" id="3.30.70.330:FF:000121">
    <property type="entry name" value="Splicing factor 3b subunit 4"/>
    <property type="match status" value="1"/>
</dbReference>
<feature type="transmembrane region" description="Helical" evidence="13">
    <location>
        <begin position="161"/>
        <end position="179"/>
    </location>
</feature>
<organism evidence="15">
    <name type="scientific">Glycine max</name>
    <name type="common">Soybean</name>
    <name type="synonym">Glycine hispida</name>
    <dbReference type="NCBI Taxonomy" id="3847"/>
    <lineage>
        <taxon>Eukaryota</taxon>
        <taxon>Viridiplantae</taxon>
        <taxon>Streptophyta</taxon>
        <taxon>Embryophyta</taxon>
        <taxon>Tracheophyta</taxon>
        <taxon>Spermatophyta</taxon>
        <taxon>Magnoliopsida</taxon>
        <taxon>eudicotyledons</taxon>
        <taxon>Gunneridae</taxon>
        <taxon>Pentapetalae</taxon>
        <taxon>rosids</taxon>
        <taxon>fabids</taxon>
        <taxon>Fabales</taxon>
        <taxon>Fabaceae</taxon>
        <taxon>Papilionoideae</taxon>
        <taxon>50 kb inversion clade</taxon>
        <taxon>NPAAA clade</taxon>
        <taxon>indigoferoid/millettioid clade</taxon>
        <taxon>Phaseoleae</taxon>
        <taxon>Glycine</taxon>
        <taxon>Glycine subgen. Soja</taxon>
    </lineage>
</organism>
<keyword evidence="17" id="KW-1185">Reference proteome</keyword>
<dbReference type="Gramene" id="KRH36393">
    <property type="protein sequence ID" value="KRH36393"/>
    <property type="gene ID" value="GLYMA_09G000800"/>
</dbReference>
<evidence type="ECO:0000313" key="16">
    <source>
        <dbReference type="EnsemblPlants" id="KRH36392"/>
    </source>
</evidence>
<evidence type="ECO:0000256" key="9">
    <source>
        <dbReference type="ARBA" id="ARBA00022989"/>
    </source>
</evidence>
<dbReference type="KEGG" id="gmx:100784506"/>